<dbReference type="SMART" id="SM00254">
    <property type="entry name" value="ShKT"/>
    <property type="match status" value="1"/>
</dbReference>
<feature type="domain" description="Peptidase S1" evidence="9">
    <location>
        <begin position="34"/>
        <end position="280"/>
    </location>
</feature>
<reference evidence="11 12" key="1">
    <citation type="journal article" date="2007" name="Science">
        <title>Sea anemone genome reveals ancestral eumetazoan gene repertoire and genomic organization.</title>
        <authorList>
            <person name="Putnam N.H."/>
            <person name="Srivastava M."/>
            <person name="Hellsten U."/>
            <person name="Dirks B."/>
            <person name="Chapman J."/>
            <person name="Salamov A."/>
            <person name="Terry A."/>
            <person name="Shapiro H."/>
            <person name="Lindquist E."/>
            <person name="Kapitonov V.V."/>
            <person name="Jurka J."/>
            <person name="Genikhovich G."/>
            <person name="Grigoriev I.V."/>
            <person name="Lucas S.M."/>
            <person name="Steele R.E."/>
            <person name="Finnerty J.R."/>
            <person name="Technau U."/>
            <person name="Martindale M.Q."/>
            <person name="Rokhsar D.S."/>
        </authorList>
    </citation>
    <scope>NUCLEOTIDE SEQUENCE [LARGE SCALE GENOMIC DNA]</scope>
    <source>
        <strain evidence="12">CH2 X CH6</strain>
    </source>
</reference>
<dbReference type="MEROPS" id="S01.205"/>
<dbReference type="InterPro" id="IPR009003">
    <property type="entry name" value="Peptidase_S1_PA"/>
</dbReference>
<dbReference type="PhylomeDB" id="A7SME3"/>
<evidence type="ECO:0000256" key="1">
    <source>
        <dbReference type="ARBA" id="ARBA00022656"/>
    </source>
</evidence>
<evidence type="ECO:0000256" key="7">
    <source>
        <dbReference type="PROSITE-ProRule" id="PRU01005"/>
    </source>
</evidence>
<dbReference type="Gene3D" id="1.10.10.1940">
    <property type="match status" value="1"/>
</dbReference>
<dbReference type="GO" id="GO:0006508">
    <property type="term" value="P:proteolysis"/>
    <property type="evidence" value="ECO:0000318"/>
    <property type="project" value="GO_Central"/>
</dbReference>
<keyword evidence="3 8" id="KW-0732">Signal</keyword>
<dbReference type="InterPro" id="IPR033116">
    <property type="entry name" value="TRYPSIN_SER"/>
</dbReference>
<evidence type="ECO:0000256" key="5">
    <source>
        <dbReference type="ARBA" id="ARBA00022825"/>
    </source>
</evidence>
<dbReference type="GO" id="GO:0004252">
    <property type="term" value="F:serine-type endopeptidase activity"/>
    <property type="evidence" value="ECO:0000318"/>
    <property type="project" value="GO_Central"/>
</dbReference>
<dbReference type="InterPro" id="IPR001314">
    <property type="entry name" value="Peptidase_S1A"/>
</dbReference>
<dbReference type="HOGENOM" id="CLU_006842_0_4_1"/>
<dbReference type="InterPro" id="IPR001254">
    <property type="entry name" value="Trypsin_dom"/>
</dbReference>
<dbReference type="FunCoup" id="A7SME3">
    <property type="interactions" value="21"/>
</dbReference>
<dbReference type="SMART" id="SM00020">
    <property type="entry name" value="Tryp_SPc"/>
    <property type="match status" value="1"/>
</dbReference>
<dbReference type="KEGG" id="nve:5506500"/>
<name>A7SME3_NEMVE</name>
<dbReference type="PROSITE" id="PS51670">
    <property type="entry name" value="SHKT"/>
    <property type="match status" value="1"/>
</dbReference>
<dbReference type="PANTHER" id="PTHR24252">
    <property type="entry name" value="ACROSIN-RELATED"/>
    <property type="match status" value="1"/>
</dbReference>
<dbReference type="Pfam" id="PF01549">
    <property type="entry name" value="ShK"/>
    <property type="match status" value="1"/>
</dbReference>
<gene>
    <name evidence="11" type="ORF">NEMVEDRAFT_v1g214505</name>
</gene>
<dbReference type="InParanoid" id="A7SME3"/>
<feature type="domain" description="ShKT" evidence="10">
    <location>
        <begin position="290"/>
        <end position="326"/>
    </location>
</feature>
<dbReference type="FunFam" id="2.40.10.10:FF:000120">
    <property type="entry name" value="Putative serine protease"/>
    <property type="match status" value="1"/>
</dbReference>
<dbReference type="PROSITE" id="PS50240">
    <property type="entry name" value="TRYPSIN_DOM"/>
    <property type="match status" value="1"/>
</dbReference>
<sequence>MKLAVLALCLVLRLKNAEAWPGSCGWRPSSSKRIVGGQDAGRWPWQAEILKMAKDGKSFEHKCGGTLINRQWVLTSASCLFEQPFASQYLVKLGVSDRSKERRGVQSIQVSAVRLHRGFLTKDGWGNDIALIQLKKRVRRSRLVRPICLPRVGQEVEIGTKCYMTGWGKRNHGDADMSKKLQEAVMPVVAFTECDLRNSHKQNVGWKSMLCAGYNDNKTQTSGCIGDSGGPLMCKAGDRWSKWVLHGVTSWGDSTCDGRAAYSVFTKVSNFVQWIYRTMAADPKPPKPGCGDNQWYCNEWETKGLCTNAYFVNSLKIYCRKTCSHCK</sequence>
<evidence type="ECO:0000256" key="3">
    <source>
        <dbReference type="ARBA" id="ARBA00022729"/>
    </source>
</evidence>
<dbReference type="SUPFAM" id="SSF50494">
    <property type="entry name" value="Trypsin-like serine proteases"/>
    <property type="match status" value="1"/>
</dbReference>
<dbReference type="EMBL" id="DS469708">
    <property type="protein sequence ID" value="EDO35095.1"/>
    <property type="molecule type" value="Genomic_DNA"/>
</dbReference>
<organism evidence="11 12">
    <name type="scientific">Nematostella vectensis</name>
    <name type="common">Starlet sea anemone</name>
    <dbReference type="NCBI Taxonomy" id="45351"/>
    <lineage>
        <taxon>Eukaryota</taxon>
        <taxon>Metazoa</taxon>
        <taxon>Cnidaria</taxon>
        <taxon>Anthozoa</taxon>
        <taxon>Hexacorallia</taxon>
        <taxon>Actiniaria</taxon>
        <taxon>Edwardsiidae</taxon>
        <taxon>Nematostella</taxon>
    </lineage>
</organism>
<dbReference type="InterPro" id="IPR043504">
    <property type="entry name" value="Peptidase_S1_PA_chymotrypsin"/>
</dbReference>
<dbReference type="Gene3D" id="2.40.10.10">
    <property type="entry name" value="Trypsin-like serine proteases"/>
    <property type="match status" value="1"/>
</dbReference>
<dbReference type="OrthoDB" id="10061449at2759"/>
<dbReference type="STRING" id="45351.A7SME3"/>
<keyword evidence="1" id="KW-0800">Toxin</keyword>
<dbReference type="PANTHER" id="PTHR24252:SF11">
    <property type="entry name" value="ATRIAL NATRIURETIC PEPTIDE-CONVERTING ENZYME ISOFORM X1"/>
    <property type="match status" value="1"/>
</dbReference>
<feature type="signal peptide" evidence="8">
    <location>
        <begin position="1"/>
        <end position="19"/>
    </location>
</feature>
<keyword evidence="5" id="KW-0720">Serine protease</keyword>
<dbReference type="GO" id="GO:0005615">
    <property type="term" value="C:extracellular space"/>
    <property type="evidence" value="ECO:0000318"/>
    <property type="project" value="GO_Central"/>
</dbReference>
<evidence type="ECO:0000259" key="10">
    <source>
        <dbReference type="PROSITE" id="PS51670"/>
    </source>
</evidence>
<keyword evidence="2" id="KW-0645">Protease</keyword>
<dbReference type="GO" id="GO:0090729">
    <property type="term" value="F:toxin activity"/>
    <property type="evidence" value="ECO:0007669"/>
    <property type="project" value="UniProtKB-KW"/>
</dbReference>
<dbReference type="Pfam" id="PF00089">
    <property type="entry name" value="Trypsin"/>
    <property type="match status" value="1"/>
</dbReference>
<evidence type="ECO:0000256" key="6">
    <source>
        <dbReference type="ARBA" id="ARBA00023157"/>
    </source>
</evidence>
<keyword evidence="6" id="KW-1015">Disulfide bond</keyword>
<dbReference type="Proteomes" id="UP000001593">
    <property type="component" value="Unassembled WGS sequence"/>
</dbReference>
<comment type="caution">
    <text evidence="7">Lacks conserved residue(s) required for the propagation of feature annotation.</text>
</comment>
<dbReference type="PROSITE" id="PS00135">
    <property type="entry name" value="TRYPSIN_SER"/>
    <property type="match status" value="1"/>
</dbReference>
<evidence type="ECO:0000256" key="4">
    <source>
        <dbReference type="ARBA" id="ARBA00022801"/>
    </source>
</evidence>
<evidence type="ECO:0000313" key="12">
    <source>
        <dbReference type="Proteomes" id="UP000001593"/>
    </source>
</evidence>
<feature type="chain" id="PRO_5002714517" evidence="8">
    <location>
        <begin position="20"/>
        <end position="327"/>
    </location>
</feature>
<evidence type="ECO:0000256" key="8">
    <source>
        <dbReference type="SAM" id="SignalP"/>
    </source>
</evidence>
<evidence type="ECO:0000313" key="11">
    <source>
        <dbReference type="EMBL" id="EDO35095.1"/>
    </source>
</evidence>
<evidence type="ECO:0000256" key="2">
    <source>
        <dbReference type="ARBA" id="ARBA00022670"/>
    </source>
</evidence>
<dbReference type="PRINTS" id="PR00722">
    <property type="entry name" value="CHYMOTRYPSIN"/>
</dbReference>
<dbReference type="CDD" id="cd00190">
    <property type="entry name" value="Tryp_SPc"/>
    <property type="match status" value="1"/>
</dbReference>
<keyword evidence="4" id="KW-0378">Hydrolase</keyword>
<evidence type="ECO:0000259" key="9">
    <source>
        <dbReference type="PROSITE" id="PS50240"/>
    </source>
</evidence>
<dbReference type="AlphaFoldDB" id="A7SME3"/>
<dbReference type="OMA" id="ARAGEMC"/>
<accession>A7SME3</accession>
<proteinExistence type="predicted"/>
<dbReference type="InterPro" id="IPR003582">
    <property type="entry name" value="ShKT_dom"/>
</dbReference>
<protein>
    <submittedName>
        <fullName evidence="11">Uncharacterized protein</fullName>
    </submittedName>
</protein>
<dbReference type="eggNOG" id="KOG3627">
    <property type="taxonomic scope" value="Eukaryota"/>
</dbReference>
<keyword evidence="12" id="KW-1185">Reference proteome</keyword>